<dbReference type="EMBL" id="AP017424">
    <property type="protein sequence ID" value="BAU85014.1"/>
    <property type="molecule type" value="Genomic_DNA"/>
</dbReference>
<name>A0A160P2A9_STRLU</name>
<reference evidence="3 4" key="1">
    <citation type="journal article" date="2016" name="Genome Announc.">
        <title>Complete Genome Sequence of Thiostrepton-Producing Streptomyces laurentii ATCC 31255.</title>
        <authorList>
            <person name="Doi K."/>
            <person name="Fujino Y."/>
            <person name="Nagayoshi Y."/>
            <person name="Ohshima T."/>
            <person name="Ogata S."/>
        </authorList>
    </citation>
    <scope>NUCLEOTIDE SEQUENCE [LARGE SCALE GENOMIC DNA]</scope>
    <source>
        <strain evidence="3 4">ATCC 31255</strain>
    </source>
</reference>
<evidence type="ECO:0000256" key="1">
    <source>
        <dbReference type="SAM" id="MobiDB-lite"/>
    </source>
</evidence>
<evidence type="ECO:0000256" key="2">
    <source>
        <dbReference type="SAM" id="SignalP"/>
    </source>
</evidence>
<gene>
    <name evidence="3" type="ORF">SLA_4126</name>
</gene>
<sequence length="383" mass="40089">MRSDLRPSSVSTLAALTVLALAAGAAPALAEDPATPATVGIGRATTDTYDRGSFSVSAWTDAAQAKVTTVSAKIRKGDTVVTEIPELPPLSYNPSVFRLPAATPLKLTEDGGAIPELGTYAIDITATDSLGNTLTRTDAGTLDFTLKPQLDFGLTAPDWKSRSSVPSGMLLGIQPGSGDIVPITGRDITLRRLADDTAPARTATTDDQGTYTGEAYTDVKLGEEFRVSYSENSAQVHGSVGYTRSVYTLTPRTLKVSAKADRTRVLPGQKVTVTGTLTDPNAPDQPAEGTPRVDTSLAGQQVRVSLGIDGRTDGFVGQTVTTGADGTFTAQLPHVPGLRLNTWVVTPVDPYLTFGTSAVRWRSPRKAASASPPPPSARTARPP</sequence>
<evidence type="ECO:0000313" key="4">
    <source>
        <dbReference type="Proteomes" id="UP000217676"/>
    </source>
</evidence>
<protein>
    <submittedName>
        <fullName evidence="3">Uncharacterized protein</fullName>
    </submittedName>
</protein>
<dbReference type="KEGG" id="slau:SLA_4126"/>
<dbReference type="Proteomes" id="UP000217676">
    <property type="component" value="Chromosome"/>
</dbReference>
<dbReference type="AlphaFoldDB" id="A0A160P2A9"/>
<evidence type="ECO:0000313" key="3">
    <source>
        <dbReference type="EMBL" id="BAU85014.1"/>
    </source>
</evidence>
<keyword evidence="2" id="KW-0732">Signal</keyword>
<feature type="chain" id="PRO_5007818133" evidence="2">
    <location>
        <begin position="31"/>
        <end position="383"/>
    </location>
</feature>
<accession>A0A160P2A9</accession>
<organism evidence="3 4">
    <name type="scientific">Streptomyces laurentii</name>
    <dbReference type="NCBI Taxonomy" id="39478"/>
    <lineage>
        <taxon>Bacteria</taxon>
        <taxon>Bacillati</taxon>
        <taxon>Actinomycetota</taxon>
        <taxon>Actinomycetes</taxon>
        <taxon>Kitasatosporales</taxon>
        <taxon>Streptomycetaceae</taxon>
        <taxon>Streptomyces</taxon>
    </lineage>
</organism>
<feature type="region of interest" description="Disordered" evidence="1">
    <location>
        <begin position="275"/>
        <end position="296"/>
    </location>
</feature>
<feature type="compositionally biased region" description="Pro residues" evidence="1">
    <location>
        <begin position="371"/>
        <end position="383"/>
    </location>
</feature>
<feature type="signal peptide" evidence="2">
    <location>
        <begin position="1"/>
        <end position="30"/>
    </location>
</feature>
<keyword evidence="4" id="KW-1185">Reference proteome</keyword>
<proteinExistence type="predicted"/>
<feature type="region of interest" description="Disordered" evidence="1">
    <location>
        <begin position="362"/>
        <end position="383"/>
    </location>
</feature>